<dbReference type="EMBL" id="JANPWB010000010">
    <property type="protein sequence ID" value="KAJ1145952.1"/>
    <property type="molecule type" value="Genomic_DNA"/>
</dbReference>
<accession>A0AAV7R2P0</accession>
<comment type="caution">
    <text evidence="1">The sequence shown here is derived from an EMBL/GenBank/DDBJ whole genome shotgun (WGS) entry which is preliminary data.</text>
</comment>
<reference evidence="1" key="1">
    <citation type="journal article" date="2022" name="bioRxiv">
        <title>Sequencing and chromosome-scale assembly of the giantPleurodeles waltlgenome.</title>
        <authorList>
            <person name="Brown T."/>
            <person name="Elewa A."/>
            <person name="Iarovenko S."/>
            <person name="Subramanian E."/>
            <person name="Araus A.J."/>
            <person name="Petzold A."/>
            <person name="Susuki M."/>
            <person name="Suzuki K.-i.T."/>
            <person name="Hayashi T."/>
            <person name="Toyoda A."/>
            <person name="Oliveira C."/>
            <person name="Osipova E."/>
            <person name="Leigh N.D."/>
            <person name="Simon A."/>
            <person name="Yun M.H."/>
        </authorList>
    </citation>
    <scope>NUCLEOTIDE SEQUENCE</scope>
    <source>
        <strain evidence="1">20211129_DDA</strain>
        <tissue evidence="1">Liver</tissue>
    </source>
</reference>
<name>A0AAV7R2P0_PLEWA</name>
<gene>
    <name evidence="1" type="ORF">NDU88_012235</name>
</gene>
<protein>
    <submittedName>
        <fullName evidence="1">Uncharacterized protein</fullName>
    </submittedName>
</protein>
<organism evidence="1 2">
    <name type="scientific">Pleurodeles waltl</name>
    <name type="common">Iberian ribbed newt</name>
    <dbReference type="NCBI Taxonomy" id="8319"/>
    <lineage>
        <taxon>Eukaryota</taxon>
        <taxon>Metazoa</taxon>
        <taxon>Chordata</taxon>
        <taxon>Craniata</taxon>
        <taxon>Vertebrata</taxon>
        <taxon>Euteleostomi</taxon>
        <taxon>Amphibia</taxon>
        <taxon>Batrachia</taxon>
        <taxon>Caudata</taxon>
        <taxon>Salamandroidea</taxon>
        <taxon>Salamandridae</taxon>
        <taxon>Pleurodelinae</taxon>
        <taxon>Pleurodeles</taxon>
    </lineage>
</organism>
<sequence length="121" mass="13281">MVRRNCVCCLRGCAEPRLLLGQESALLLLSAVLDRLPGLLSAVLKSFPARCLSLLLLSLNALLWLSESVRASRALSGCTCAQAASRGTRPRARGKRMLLREELLPAYGTRWSDHVALENYT</sequence>
<dbReference type="Proteomes" id="UP001066276">
    <property type="component" value="Chromosome 6"/>
</dbReference>
<proteinExistence type="predicted"/>
<dbReference type="AlphaFoldDB" id="A0AAV7R2P0"/>
<evidence type="ECO:0000313" key="2">
    <source>
        <dbReference type="Proteomes" id="UP001066276"/>
    </source>
</evidence>
<evidence type="ECO:0000313" key="1">
    <source>
        <dbReference type="EMBL" id="KAJ1145952.1"/>
    </source>
</evidence>
<keyword evidence="2" id="KW-1185">Reference proteome</keyword>